<accession>A0ABP7P0X1</accession>
<keyword evidence="2" id="KW-1185">Reference proteome</keyword>
<evidence type="ECO:0000313" key="2">
    <source>
        <dbReference type="Proteomes" id="UP001500034"/>
    </source>
</evidence>
<dbReference type="RefSeq" id="WP_345589086.1">
    <property type="nucleotide sequence ID" value="NZ_BAABCQ010000009.1"/>
</dbReference>
<reference evidence="2" key="1">
    <citation type="journal article" date="2019" name="Int. J. Syst. Evol. Microbiol.">
        <title>The Global Catalogue of Microorganisms (GCM) 10K type strain sequencing project: providing services to taxonomists for standard genome sequencing and annotation.</title>
        <authorList>
            <consortium name="The Broad Institute Genomics Platform"/>
            <consortium name="The Broad Institute Genome Sequencing Center for Infectious Disease"/>
            <person name="Wu L."/>
            <person name="Ma J."/>
        </authorList>
    </citation>
    <scope>NUCLEOTIDE SEQUENCE [LARGE SCALE GENOMIC DNA]</scope>
    <source>
        <strain evidence="2">JCM 17027</strain>
    </source>
</reference>
<comment type="caution">
    <text evidence="1">The sequence shown here is derived from an EMBL/GenBank/DDBJ whole genome shotgun (WGS) entry which is preliminary data.</text>
</comment>
<proteinExistence type="predicted"/>
<sequence length="55" mass="6634">MEADFQDTYGLDLDDEQLLARRSWRWFQTRLYGLVSADSRIARHFAPPPPKQRRR</sequence>
<gene>
    <name evidence="1" type="ORF">GCM10022384_07230</name>
</gene>
<dbReference type="Proteomes" id="UP001500034">
    <property type="component" value="Unassembled WGS sequence"/>
</dbReference>
<organism evidence="1 2">
    <name type="scientific">Streptomyces marokkonensis</name>
    <dbReference type="NCBI Taxonomy" id="324855"/>
    <lineage>
        <taxon>Bacteria</taxon>
        <taxon>Bacillati</taxon>
        <taxon>Actinomycetota</taxon>
        <taxon>Actinomycetes</taxon>
        <taxon>Kitasatosporales</taxon>
        <taxon>Streptomycetaceae</taxon>
        <taxon>Streptomyces</taxon>
    </lineage>
</organism>
<evidence type="ECO:0000313" key="1">
    <source>
        <dbReference type="EMBL" id="GAA3956658.1"/>
    </source>
</evidence>
<name>A0ABP7P0X1_9ACTN</name>
<protein>
    <submittedName>
        <fullName evidence="1">Uncharacterized protein</fullName>
    </submittedName>
</protein>
<dbReference type="EMBL" id="BAABCQ010000009">
    <property type="protein sequence ID" value="GAA3956658.1"/>
    <property type="molecule type" value="Genomic_DNA"/>
</dbReference>